<organism evidence="10 11">
    <name type="scientific">Mucilaginibacter arboris</name>
    <dbReference type="NCBI Taxonomy" id="2682090"/>
    <lineage>
        <taxon>Bacteria</taxon>
        <taxon>Pseudomonadati</taxon>
        <taxon>Bacteroidota</taxon>
        <taxon>Sphingobacteriia</taxon>
        <taxon>Sphingobacteriales</taxon>
        <taxon>Sphingobacteriaceae</taxon>
        <taxon>Mucilaginibacter</taxon>
    </lineage>
</organism>
<evidence type="ECO:0000313" key="10">
    <source>
        <dbReference type="EMBL" id="MVN22086.1"/>
    </source>
</evidence>
<feature type="transmembrane region" description="Helical" evidence="8">
    <location>
        <begin position="130"/>
        <end position="146"/>
    </location>
</feature>
<dbReference type="PANTHER" id="PTHR33908:SF11">
    <property type="entry name" value="MEMBRANE PROTEIN"/>
    <property type="match status" value="1"/>
</dbReference>
<evidence type="ECO:0000256" key="8">
    <source>
        <dbReference type="SAM" id="Phobius"/>
    </source>
</evidence>
<keyword evidence="7 8" id="KW-0472">Membrane</keyword>
<dbReference type="Pfam" id="PF13231">
    <property type="entry name" value="PMT_2"/>
    <property type="match status" value="1"/>
</dbReference>
<feature type="domain" description="Glycosyltransferase RgtA/B/C/D-like" evidence="9">
    <location>
        <begin position="53"/>
        <end position="213"/>
    </location>
</feature>
<evidence type="ECO:0000259" key="9">
    <source>
        <dbReference type="Pfam" id="PF13231"/>
    </source>
</evidence>
<feature type="transmembrane region" description="Helical" evidence="8">
    <location>
        <begin position="195"/>
        <end position="215"/>
    </location>
</feature>
<evidence type="ECO:0000256" key="5">
    <source>
        <dbReference type="ARBA" id="ARBA00022692"/>
    </source>
</evidence>
<sequence length="493" mass="57096">MNFINNFYKQYPFLAILLAFQLFRLLLLPFFGLMPQDAYYDFYGEHLALSYFDHPGMIGYLLRLFTTIFGKSVFVIKLADFTVTSITLLAFYKLAGCFLSKQKQNIAIGLLGSTFLISVLSTISTPDVPLLLFWSLSLIALYHAVFMQQKMYWLLAGLLMGLAFDSKYTAVLLQIGLILFLIFSRKYRKLLLSGWFWLSLIISVLVTFPVFYWNYQHHFVSFLFQSSGRTGDIVKFQLKPKLFLGTVGTQMFLLLPVVFCGLVLLTFKIIKKVFTKWRLPNNEILFLLCFFLPAFLGFFFISLFYWVKINWMMPAYLTGFIFLAVFISQKSAKINILIAAILHLAFAVEVIFYPVPIKSDDTWFGWKQLANQVEILQKNYPDTFIFSADGYKTSAELRFFLPQKIYAQNIFHQSALQFDYVGDNVLLLAGKNALFIDSDPGFKNTAKNGNIPAELKTYFKHVQELEPIIIKNGSKNARKFWVYYCLEYRPVKQ</sequence>
<dbReference type="Proteomes" id="UP000462014">
    <property type="component" value="Unassembled WGS sequence"/>
</dbReference>
<dbReference type="GO" id="GO:0005886">
    <property type="term" value="C:plasma membrane"/>
    <property type="evidence" value="ECO:0007669"/>
    <property type="project" value="UniProtKB-SubCell"/>
</dbReference>
<feature type="transmembrane region" description="Helical" evidence="8">
    <location>
        <begin position="74"/>
        <end position="94"/>
    </location>
</feature>
<dbReference type="RefSeq" id="WP_157567003.1">
    <property type="nucleotide sequence ID" value="NZ_WPIK01000009.1"/>
</dbReference>
<feature type="transmembrane region" description="Helical" evidence="8">
    <location>
        <begin position="43"/>
        <end position="62"/>
    </location>
</feature>
<name>A0A7K1SXN9_9SPHI</name>
<keyword evidence="11" id="KW-1185">Reference proteome</keyword>
<feature type="transmembrane region" description="Helical" evidence="8">
    <location>
        <begin position="106"/>
        <end position="123"/>
    </location>
</feature>
<dbReference type="AlphaFoldDB" id="A0A7K1SXN9"/>
<feature type="transmembrane region" description="Helical" evidence="8">
    <location>
        <begin position="334"/>
        <end position="355"/>
    </location>
</feature>
<dbReference type="PANTHER" id="PTHR33908">
    <property type="entry name" value="MANNOSYLTRANSFERASE YKCB-RELATED"/>
    <property type="match status" value="1"/>
</dbReference>
<accession>A0A7K1SXN9</accession>
<keyword evidence="4" id="KW-0808">Transferase</keyword>
<dbReference type="InterPro" id="IPR038731">
    <property type="entry name" value="RgtA/B/C-like"/>
</dbReference>
<dbReference type="InterPro" id="IPR050297">
    <property type="entry name" value="LipidA_mod_glycosyltrf_83"/>
</dbReference>
<dbReference type="GO" id="GO:0009103">
    <property type="term" value="P:lipopolysaccharide biosynthetic process"/>
    <property type="evidence" value="ECO:0007669"/>
    <property type="project" value="UniProtKB-ARBA"/>
</dbReference>
<feature type="transmembrane region" description="Helical" evidence="8">
    <location>
        <begin position="152"/>
        <end position="183"/>
    </location>
</feature>
<gene>
    <name evidence="10" type="ORF">GO621_11140</name>
</gene>
<comment type="subcellular location">
    <subcellularLocation>
        <location evidence="1">Cell membrane</location>
        <topology evidence="1">Multi-pass membrane protein</topology>
    </subcellularLocation>
</comment>
<protein>
    <recommendedName>
        <fullName evidence="9">Glycosyltransferase RgtA/B/C/D-like domain-containing protein</fullName>
    </recommendedName>
</protein>
<dbReference type="EMBL" id="WPIK01000009">
    <property type="protein sequence ID" value="MVN22086.1"/>
    <property type="molecule type" value="Genomic_DNA"/>
</dbReference>
<evidence type="ECO:0000256" key="6">
    <source>
        <dbReference type="ARBA" id="ARBA00022989"/>
    </source>
</evidence>
<evidence type="ECO:0000256" key="2">
    <source>
        <dbReference type="ARBA" id="ARBA00022475"/>
    </source>
</evidence>
<feature type="transmembrane region" description="Helical" evidence="8">
    <location>
        <begin position="12"/>
        <end position="31"/>
    </location>
</feature>
<keyword evidence="5 8" id="KW-0812">Transmembrane</keyword>
<keyword evidence="3" id="KW-0328">Glycosyltransferase</keyword>
<proteinExistence type="predicted"/>
<feature type="transmembrane region" description="Helical" evidence="8">
    <location>
        <begin position="311"/>
        <end position="327"/>
    </location>
</feature>
<evidence type="ECO:0000256" key="1">
    <source>
        <dbReference type="ARBA" id="ARBA00004651"/>
    </source>
</evidence>
<keyword evidence="6 8" id="KW-1133">Transmembrane helix</keyword>
<feature type="transmembrane region" description="Helical" evidence="8">
    <location>
        <begin position="242"/>
        <end position="265"/>
    </location>
</feature>
<evidence type="ECO:0000256" key="7">
    <source>
        <dbReference type="ARBA" id="ARBA00023136"/>
    </source>
</evidence>
<comment type="caution">
    <text evidence="10">The sequence shown here is derived from an EMBL/GenBank/DDBJ whole genome shotgun (WGS) entry which is preliminary data.</text>
</comment>
<feature type="transmembrane region" description="Helical" evidence="8">
    <location>
        <begin position="285"/>
        <end position="305"/>
    </location>
</feature>
<evidence type="ECO:0000256" key="4">
    <source>
        <dbReference type="ARBA" id="ARBA00022679"/>
    </source>
</evidence>
<keyword evidence="2" id="KW-1003">Cell membrane</keyword>
<reference evidence="10 11" key="1">
    <citation type="submission" date="2019-12" db="EMBL/GenBank/DDBJ databases">
        <title>Mucilaginibacter sp. HMF7410 genome sequencing and assembly.</title>
        <authorList>
            <person name="Kang H."/>
            <person name="Cha I."/>
            <person name="Kim H."/>
            <person name="Joh K."/>
        </authorList>
    </citation>
    <scope>NUCLEOTIDE SEQUENCE [LARGE SCALE GENOMIC DNA]</scope>
    <source>
        <strain evidence="10 11">HMF7410</strain>
    </source>
</reference>
<evidence type="ECO:0000256" key="3">
    <source>
        <dbReference type="ARBA" id="ARBA00022676"/>
    </source>
</evidence>
<evidence type="ECO:0000313" key="11">
    <source>
        <dbReference type="Proteomes" id="UP000462014"/>
    </source>
</evidence>
<dbReference type="GO" id="GO:0016763">
    <property type="term" value="F:pentosyltransferase activity"/>
    <property type="evidence" value="ECO:0007669"/>
    <property type="project" value="TreeGrafter"/>
</dbReference>